<dbReference type="SUPFAM" id="SSF56219">
    <property type="entry name" value="DNase I-like"/>
    <property type="match status" value="1"/>
</dbReference>
<dbReference type="PANTHER" id="PTHR42834:SF1">
    <property type="entry name" value="ENDONUCLEASE_EXONUCLEASE_PHOSPHATASE FAMILY PROTEIN (AFU_ORTHOLOGUE AFUA_3G09210)"/>
    <property type="match status" value="1"/>
</dbReference>
<evidence type="ECO:0000256" key="3">
    <source>
        <dbReference type="SAM" id="Phobius"/>
    </source>
</evidence>
<evidence type="ECO:0000256" key="1">
    <source>
        <dbReference type="ARBA" id="ARBA00022729"/>
    </source>
</evidence>
<dbReference type="EMBL" id="NFLC01000005">
    <property type="protein sequence ID" value="OUQ11064.1"/>
    <property type="molecule type" value="Genomic_DNA"/>
</dbReference>
<keyword evidence="3" id="KW-1133">Transmembrane helix</keyword>
<feature type="signal peptide" evidence="4">
    <location>
        <begin position="1"/>
        <end position="28"/>
    </location>
</feature>
<evidence type="ECO:0000259" key="5">
    <source>
        <dbReference type="Pfam" id="PF00149"/>
    </source>
</evidence>
<evidence type="ECO:0008006" key="10">
    <source>
        <dbReference type="Google" id="ProtNLM"/>
    </source>
</evidence>
<dbReference type="GO" id="GO:0000166">
    <property type="term" value="F:nucleotide binding"/>
    <property type="evidence" value="ECO:0007669"/>
    <property type="project" value="InterPro"/>
</dbReference>
<dbReference type="InterPro" id="IPR029052">
    <property type="entry name" value="Metallo-depent_PP-like"/>
</dbReference>
<keyword evidence="3" id="KW-0812">Transmembrane</keyword>
<dbReference type="PANTHER" id="PTHR42834">
    <property type="entry name" value="ENDONUCLEASE/EXONUCLEASE/PHOSPHATASE FAMILY PROTEIN (AFU_ORTHOLOGUE AFUA_3G09210)"/>
    <property type="match status" value="1"/>
</dbReference>
<evidence type="ECO:0000313" key="8">
    <source>
        <dbReference type="EMBL" id="OUQ11064.1"/>
    </source>
</evidence>
<dbReference type="Pfam" id="PF02872">
    <property type="entry name" value="5_nucleotid_C"/>
    <property type="match status" value="1"/>
</dbReference>
<evidence type="ECO:0000256" key="2">
    <source>
        <dbReference type="SAM" id="MobiDB-lite"/>
    </source>
</evidence>
<dbReference type="Pfam" id="PF00149">
    <property type="entry name" value="Metallophos"/>
    <property type="match status" value="1"/>
</dbReference>
<feature type="domain" description="5'-Nucleotidase C-terminal" evidence="6">
    <location>
        <begin position="373"/>
        <end position="535"/>
    </location>
</feature>
<dbReference type="InterPro" id="IPR036691">
    <property type="entry name" value="Endo/exonu/phosph_ase_sf"/>
</dbReference>
<dbReference type="InterPro" id="IPR006179">
    <property type="entry name" value="5_nucleotidase/apyrase"/>
</dbReference>
<dbReference type="InterPro" id="IPR036907">
    <property type="entry name" value="5'-Nucleotdase_C_sf"/>
</dbReference>
<proteinExistence type="predicted"/>
<evidence type="ECO:0000256" key="4">
    <source>
        <dbReference type="SAM" id="SignalP"/>
    </source>
</evidence>
<dbReference type="PRINTS" id="PR01607">
    <property type="entry name" value="APYRASEFAMLY"/>
</dbReference>
<dbReference type="Gene3D" id="3.60.10.10">
    <property type="entry name" value="Endonuclease/exonuclease/phosphatase"/>
    <property type="match status" value="1"/>
</dbReference>
<evidence type="ECO:0000313" key="9">
    <source>
        <dbReference type="Proteomes" id="UP000196074"/>
    </source>
</evidence>
<feature type="region of interest" description="Disordered" evidence="2">
    <location>
        <begin position="1121"/>
        <end position="1155"/>
    </location>
</feature>
<dbReference type="GO" id="GO:0046872">
    <property type="term" value="F:metal ion binding"/>
    <property type="evidence" value="ECO:0007669"/>
    <property type="project" value="InterPro"/>
</dbReference>
<feature type="domain" description="Endonuclease/exonuclease/phosphatase" evidence="7">
    <location>
        <begin position="839"/>
        <end position="1112"/>
    </location>
</feature>
<feature type="compositionally biased region" description="Basic and acidic residues" evidence="2">
    <location>
        <begin position="1124"/>
        <end position="1146"/>
    </location>
</feature>
<dbReference type="PROSITE" id="PS00786">
    <property type="entry name" value="5_NUCLEOTIDASE_2"/>
    <property type="match status" value="1"/>
</dbReference>
<feature type="domain" description="Calcineurin-like phosphoesterase" evidence="5">
    <location>
        <begin position="37"/>
        <end position="298"/>
    </location>
</feature>
<keyword evidence="1 4" id="KW-0732">Signal</keyword>
<dbReference type="GO" id="GO:0009166">
    <property type="term" value="P:nucleotide catabolic process"/>
    <property type="evidence" value="ECO:0007669"/>
    <property type="project" value="InterPro"/>
</dbReference>
<feature type="chain" id="PRO_5011003897" description="5'-nucleotidase" evidence="4">
    <location>
        <begin position="29"/>
        <end position="1193"/>
    </location>
</feature>
<gene>
    <name evidence="8" type="ORF">B5E88_03775</name>
</gene>
<reference evidence="9" key="1">
    <citation type="submission" date="2017-04" db="EMBL/GenBank/DDBJ databases">
        <title>Function of individual gut microbiota members based on whole genome sequencing of pure cultures obtained from chicken caecum.</title>
        <authorList>
            <person name="Medvecky M."/>
            <person name="Cejkova D."/>
            <person name="Polansky O."/>
            <person name="Karasova D."/>
            <person name="Kubasova T."/>
            <person name="Cizek A."/>
            <person name="Rychlik I."/>
        </authorList>
    </citation>
    <scope>NUCLEOTIDE SEQUENCE [LARGE SCALE GENOMIC DNA]</scope>
    <source>
        <strain evidence="9">An144</strain>
    </source>
</reference>
<dbReference type="InterPro" id="IPR008334">
    <property type="entry name" value="5'-Nucleotdase_C"/>
</dbReference>
<dbReference type="PROSITE" id="PS51257">
    <property type="entry name" value="PROKAR_LIPOPROTEIN"/>
    <property type="match status" value="1"/>
</dbReference>
<dbReference type="Proteomes" id="UP000196074">
    <property type="component" value="Unassembled WGS sequence"/>
</dbReference>
<protein>
    <recommendedName>
        <fullName evidence="10">5'-nucleotidase</fullName>
    </recommendedName>
</protein>
<dbReference type="InterPro" id="IPR006146">
    <property type="entry name" value="5'-Nucleotdase_CS"/>
</dbReference>
<accession>A0A1Y4R0F8</accession>
<dbReference type="GO" id="GO:0016788">
    <property type="term" value="F:hydrolase activity, acting on ester bonds"/>
    <property type="evidence" value="ECO:0007669"/>
    <property type="project" value="InterPro"/>
</dbReference>
<keyword evidence="3" id="KW-0472">Membrane</keyword>
<dbReference type="AlphaFoldDB" id="A0A1Y4R0F8"/>
<evidence type="ECO:0000259" key="6">
    <source>
        <dbReference type="Pfam" id="PF02872"/>
    </source>
</evidence>
<feature type="transmembrane region" description="Helical" evidence="3">
    <location>
        <begin position="1166"/>
        <end position="1187"/>
    </location>
</feature>
<dbReference type="InterPro" id="IPR005135">
    <property type="entry name" value="Endo/exonuclease/phosphatase"/>
</dbReference>
<dbReference type="SUPFAM" id="SSF56300">
    <property type="entry name" value="Metallo-dependent phosphatases"/>
    <property type="match status" value="1"/>
</dbReference>
<comment type="caution">
    <text evidence="8">The sequence shown here is derived from an EMBL/GenBank/DDBJ whole genome shotgun (WGS) entry which is preliminary data.</text>
</comment>
<dbReference type="InterPro" id="IPR004843">
    <property type="entry name" value="Calcineurin-like_PHP"/>
</dbReference>
<dbReference type="Gene3D" id="3.90.780.10">
    <property type="entry name" value="5'-Nucleotidase, C-terminal domain"/>
    <property type="match status" value="1"/>
</dbReference>
<dbReference type="RefSeq" id="WP_047242344.1">
    <property type="nucleotide sequence ID" value="NZ_LDDZ01000002.1"/>
</dbReference>
<name>A0A1Y4R0F8_9ENTE</name>
<dbReference type="Gene3D" id="3.60.21.10">
    <property type="match status" value="1"/>
</dbReference>
<dbReference type="CDD" id="cd04486">
    <property type="entry name" value="YhcR_OBF_like"/>
    <property type="match status" value="1"/>
</dbReference>
<evidence type="ECO:0000259" key="7">
    <source>
        <dbReference type="Pfam" id="PF03372"/>
    </source>
</evidence>
<organism evidence="8 9">
    <name type="scientific">Enterococcus cecorum</name>
    <dbReference type="NCBI Taxonomy" id="44008"/>
    <lineage>
        <taxon>Bacteria</taxon>
        <taxon>Bacillati</taxon>
        <taxon>Bacillota</taxon>
        <taxon>Bacilli</taxon>
        <taxon>Lactobacillales</taxon>
        <taxon>Enterococcaceae</taxon>
        <taxon>Enterococcus</taxon>
    </lineage>
</organism>
<dbReference type="Pfam" id="PF03372">
    <property type="entry name" value="Exo_endo_phos"/>
    <property type="match status" value="1"/>
</dbReference>
<sequence length="1193" mass="129440">MKMKKLTKHLLVAGAVLSFGCFAPKILADQTTVPVQVLGVNDFHGALSTTGSYYYPGGKVSGAGGAALLSSKLNQMQANFVANHPTGQTIRVSAGDMVGASPANSGLLQDEPTIKAFNAMNFTVGTIGNHEFDEGLAEFNRILLGQAPSADSNFLDIVKSYPREASKMDLVIANLVNKSDGKIPFGWHPYTVKTLTDANGNSVKVGFIGVVTTEIPDLVLRKNWQDYQFLDEAETIAKYEKELRENQKVNAIVVLAHVPSVQSGETTTGAVADMLAKLATIDPNHTVDAVFAGHNHVYTNGVNGKTRVMQSTSQGKGVAEITGEIDVATQDFVKVPDGQVVPVTKENLTPDEKVAAIVADADNRIADEQNKVIGAVDADTMVTREVNDNVQRESPLGNLITDGQRAMAKEAGYDVDFAMTNNGGIRADLLLGKDGMVTWGAAQAVQPFGNILQVVEMTGAQIKEVLEQQYDDEKYFLQISGLSYTFTENPTGDANQKYVVESMTKEDGNPITPEGKYKVVINDFLFGGGDGFKGFTNTKLLGAIDPDTETFVNYIQKSSAKDKMAVPALGRKLLYQERVAKVGEIQGHDHLGAFTHQNVTVKDVVVTAVENSSRFYVQDLHPDGDITTSDGMSVYFKNHNVKVGDQLELKGTVAEVFGSGYAEKEQTDLTITQLQATQVTKVGTAQVPAPVVLGVDRKVPSQHIENDGFVNFDPADDALDFWESLEGMLVAVNHAKILGPQKNGELFVLPGESTDILNHSGGLLLDEDFNPQIIALSTGDRKLRAKAKDTIEGQVAGPVTYSYGMYKVYLPKNSVKIKDGKLAREKTTIKASKDKLTIASYNIENFSANKESTSDEKAQRIAQSFVNDLNAPDIITLLEMQDNNGPIDDGNTDATQSAKRLIEAIEKAGGPSYQYIDVAPENNQDGGAPGANIRVGFLYNPKRVDYNTSEAIGKGDELFKDTRKSLAGYFTFNGQKLLLIGNHLNSKRGDQPLYGSHQPASFASAMKRDQLAQTIATYVDKAVKSDPSLKVVMTGDFNDFEFSNTLAILEGKQLVNLVKTHPAEDRYSYFYLGNSETLDHILVSKDLAKNAVFDMIHINAMFMQEDGRASDHDPVMVQLTFKKQKPDAGEKDKDKGDSTDNQDKKNNNGKLPKKLKKDLPAAGTKIMGSLVLIGVVLIGAAIIIRVYNTKKAK</sequence>
<dbReference type="SUPFAM" id="SSF55816">
    <property type="entry name" value="5'-nucleotidase (syn. UDP-sugar hydrolase), C-terminal domain"/>
    <property type="match status" value="1"/>
</dbReference>